<sequence>MGTISRQLLLERGSFKIIRQADKTTPLQMEQDRSSPESGAAPSTFHTEDEYEQLKRFQIELEFVQCLANPWYLHHIAQQQHFNQDTFVRYLDYLQYFRKPEYAKYIIYPHCLHFLTLLQHKSFRDHLAKQDTATFVHERQYYHWQYLRNQDKVVRMEIMPDGSLQEIKNEDMSAAHITTGASRVPLLISNTTTTAPGAVMIGAPNGSMAPQL</sequence>
<dbReference type="Proteomes" id="UP000749646">
    <property type="component" value="Unassembled WGS sequence"/>
</dbReference>
<comment type="function">
    <text evidence="8">Component of the Mediator complex, a coactivator involved in the regulated transcription of nearly all RNA polymerase II-dependent genes. Mediator functions as a bridge to convey information from gene-specific regulatory proteins to the basal RNA polymerase II transcription machinery. Mediator is recruited to promoters by direct interactions with regulatory proteins and serves as a scaffold for the assembly of a functional preinitiation complex with RNA polymerase II and the general transcription factors.</text>
</comment>
<evidence type="ECO:0000256" key="5">
    <source>
        <dbReference type="ARBA" id="ARBA00023159"/>
    </source>
</evidence>
<dbReference type="PANTHER" id="PTHR13186">
    <property type="entry name" value="MEDIATOR OF RNA POLYMERASE II TRANSCRIPTION SUBUNIT 31"/>
    <property type="match status" value="1"/>
</dbReference>
<comment type="subcellular location">
    <subcellularLocation>
        <location evidence="1 8">Nucleus</location>
    </subcellularLocation>
</comment>
<accession>A0A9P6J2H8</accession>
<comment type="similarity">
    <text evidence="2 8">Belongs to the Mediator complex subunit 31 family.</text>
</comment>
<dbReference type="Pfam" id="PF05669">
    <property type="entry name" value="Med31"/>
    <property type="match status" value="1"/>
</dbReference>
<reference evidence="10" key="1">
    <citation type="journal article" date="2020" name="Fungal Divers.">
        <title>Resolving the Mortierellaceae phylogeny through synthesis of multi-gene phylogenetics and phylogenomics.</title>
        <authorList>
            <person name="Vandepol N."/>
            <person name="Liber J."/>
            <person name="Desiro A."/>
            <person name="Na H."/>
            <person name="Kennedy M."/>
            <person name="Barry K."/>
            <person name="Grigoriev I.V."/>
            <person name="Miller A.N."/>
            <person name="O'Donnell K."/>
            <person name="Stajich J.E."/>
            <person name="Bonito G."/>
        </authorList>
    </citation>
    <scope>NUCLEOTIDE SEQUENCE</scope>
    <source>
        <strain evidence="10">MES-2147</strain>
    </source>
</reference>
<evidence type="ECO:0000313" key="10">
    <source>
        <dbReference type="EMBL" id="KAF9958633.1"/>
    </source>
</evidence>
<keyword evidence="7 8" id="KW-0539">Nucleus</keyword>
<evidence type="ECO:0000256" key="4">
    <source>
        <dbReference type="ARBA" id="ARBA00023015"/>
    </source>
</evidence>
<keyword evidence="11" id="KW-1185">Reference proteome</keyword>
<organism evidence="10 11">
    <name type="scientific">Modicella reniformis</name>
    <dbReference type="NCBI Taxonomy" id="1440133"/>
    <lineage>
        <taxon>Eukaryota</taxon>
        <taxon>Fungi</taxon>
        <taxon>Fungi incertae sedis</taxon>
        <taxon>Mucoromycota</taxon>
        <taxon>Mortierellomycotina</taxon>
        <taxon>Mortierellomycetes</taxon>
        <taxon>Mortierellales</taxon>
        <taxon>Mortierellaceae</taxon>
        <taxon>Modicella</taxon>
    </lineage>
</organism>
<dbReference type="AlphaFoldDB" id="A0A9P6J2H8"/>
<evidence type="ECO:0000313" key="11">
    <source>
        <dbReference type="Proteomes" id="UP000749646"/>
    </source>
</evidence>
<dbReference type="GO" id="GO:0006355">
    <property type="term" value="P:regulation of DNA-templated transcription"/>
    <property type="evidence" value="ECO:0007669"/>
    <property type="project" value="InterPro"/>
</dbReference>
<name>A0A9P6J2H8_9FUNG</name>
<evidence type="ECO:0000256" key="6">
    <source>
        <dbReference type="ARBA" id="ARBA00023163"/>
    </source>
</evidence>
<dbReference type="OrthoDB" id="10257739at2759"/>
<protein>
    <recommendedName>
        <fullName evidence="3 8">Mediator of RNA polymerase II transcription subunit 31</fullName>
    </recommendedName>
</protein>
<gene>
    <name evidence="10" type="ORF">BGZ65_001292</name>
</gene>
<dbReference type="EMBL" id="JAAAHW010006551">
    <property type="protein sequence ID" value="KAF9958633.1"/>
    <property type="molecule type" value="Genomic_DNA"/>
</dbReference>
<keyword evidence="4 8" id="KW-0805">Transcription regulation</keyword>
<evidence type="ECO:0000256" key="8">
    <source>
        <dbReference type="RuleBase" id="RU364129"/>
    </source>
</evidence>
<evidence type="ECO:0000256" key="1">
    <source>
        <dbReference type="ARBA" id="ARBA00004123"/>
    </source>
</evidence>
<dbReference type="GO" id="GO:0016592">
    <property type="term" value="C:mediator complex"/>
    <property type="evidence" value="ECO:0007669"/>
    <property type="project" value="InterPro"/>
</dbReference>
<keyword evidence="6 8" id="KW-0804">Transcription</keyword>
<dbReference type="Gene3D" id="1.10.10.1340">
    <property type="entry name" value="Mediator of RNA polymerase II, submodule Med31 (Soh1)"/>
    <property type="match status" value="1"/>
</dbReference>
<keyword evidence="5 8" id="KW-0010">Activator</keyword>
<dbReference type="InterPro" id="IPR038089">
    <property type="entry name" value="Med31_sf"/>
</dbReference>
<comment type="subunit">
    <text evidence="8">Component of the Mediator complex.</text>
</comment>
<evidence type="ECO:0000256" key="7">
    <source>
        <dbReference type="ARBA" id="ARBA00023242"/>
    </source>
</evidence>
<evidence type="ECO:0000256" key="3">
    <source>
        <dbReference type="ARBA" id="ARBA00019660"/>
    </source>
</evidence>
<dbReference type="GO" id="GO:0003712">
    <property type="term" value="F:transcription coregulator activity"/>
    <property type="evidence" value="ECO:0007669"/>
    <property type="project" value="InterPro"/>
</dbReference>
<dbReference type="InterPro" id="IPR008831">
    <property type="entry name" value="Mediator_Med31"/>
</dbReference>
<proteinExistence type="inferred from homology"/>
<feature type="region of interest" description="Disordered" evidence="9">
    <location>
        <begin position="26"/>
        <end position="45"/>
    </location>
</feature>
<evidence type="ECO:0000256" key="9">
    <source>
        <dbReference type="SAM" id="MobiDB-lite"/>
    </source>
</evidence>
<comment type="caution">
    <text evidence="10">The sequence shown here is derived from an EMBL/GenBank/DDBJ whole genome shotgun (WGS) entry which is preliminary data.</text>
</comment>
<evidence type="ECO:0000256" key="2">
    <source>
        <dbReference type="ARBA" id="ARBA00006378"/>
    </source>
</evidence>